<name>A0A232M1L6_9EURO</name>
<reference evidence="6 7" key="1">
    <citation type="journal article" date="2015" name="Environ. Microbiol.">
        <title>Metagenome sequence of Elaphomyces granulatus from sporocarp tissue reveals Ascomycota ectomycorrhizal fingerprints of genome expansion and a Proteobacteria-rich microbiome.</title>
        <authorList>
            <person name="Quandt C.A."/>
            <person name="Kohler A."/>
            <person name="Hesse C.N."/>
            <person name="Sharpton T.J."/>
            <person name="Martin F."/>
            <person name="Spatafora J.W."/>
        </authorList>
    </citation>
    <scope>NUCLEOTIDE SEQUENCE [LARGE SCALE GENOMIC DNA]</scope>
    <source>
        <strain evidence="6 7">OSC145934</strain>
    </source>
</reference>
<evidence type="ECO:0000313" key="7">
    <source>
        <dbReference type="Proteomes" id="UP000243515"/>
    </source>
</evidence>
<dbReference type="PANTHER" id="PTHR22775">
    <property type="entry name" value="SORTING NEXIN"/>
    <property type="match status" value="1"/>
</dbReference>
<evidence type="ECO:0000259" key="5">
    <source>
        <dbReference type="PROSITE" id="PS51207"/>
    </source>
</evidence>
<protein>
    <recommendedName>
        <fullName evidence="8">PXA domain-containing protein</fullName>
    </recommendedName>
</protein>
<keyword evidence="3" id="KW-0472">Membrane</keyword>
<dbReference type="InterPro" id="IPR003114">
    <property type="entry name" value="Phox_assoc"/>
</dbReference>
<evidence type="ECO:0000256" key="3">
    <source>
        <dbReference type="SAM" id="Phobius"/>
    </source>
</evidence>
<evidence type="ECO:0000313" key="6">
    <source>
        <dbReference type="EMBL" id="OXV10242.1"/>
    </source>
</evidence>
<keyword evidence="3" id="KW-1133">Transmembrane helix</keyword>
<dbReference type="Proteomes" id="UP000243515">
    <property type="component" value="Unassembled WGS sequence"/>
</dbReference>
<dbReference type="PANTHER" id="PTHR22775:SF47">
    <property type="entry name" value="MEIOTICALLY UP-REGULATED GENE 122 PROTEIN"/>
    <property type="match status" value="1"/>
</dbReference>
<dbReference type="PROSITE" id="PS51207">
    <property type="entry name" value="PXA"/>
    <property type="match status" value="1"/>
</dbReference>
<dbReference type="Pfam" id="PF08628">
    <property type="entry name" value="Nexin_C"/>
    <property type="match status" value="1"/>
</dbReference>
<gene>
    <name evidence="6" type="ORF">Egran_01997</name>
</gene>
<comment type="similarity">
    <text evidence="1">Belongs to the sorting nexin family.</text>
</comment>
<dbReference type="Pfam" id="PF00787">
    <property type="entry name" value="PX"/>
    <property type="match status" value="1"/>
</dbReference>
<evidence type="ECO:0000259" key="4">
    <source>
        <dbReference type="PROSITE" id="PS50195"/>
    </source>
</evidence>
<dbReference type="InterPro" id="IPR001683">
    <property type="entry name" value="PX_dom"/>
</dbReference>
<accession>A0A232M1L6</accession>
<evidence type="ECO:0008006" key="8">
    <source>
        <dbReference type="Google" id="ProtNLM"/>
    </source>
</evidence>
<feature type="region of interest" description="Disordered" evidence="2">
    <location>
        <begin position="425"/>
        <end position="459"/>
    </location>
</feature>
<feature type="region of interest" description="Disordered" evidence="2">
    <location>
        <begin position="767"/>
        <end position="866"/>
    </location>
</feature>
<feature type="compositionally biased region" description="Polar residues" evidence="2">
    <location>
        <begin position="837"/>
        <end position="853"/>
    </location>
</feature>
<dbReference type="Pfam" id="PF02194">
    <property type="entry name" value="PXA"/>
    <property type="match status" value="1"/>
</dbReference>
<dbReference type="PROSITE" id="PS50195">
    <property type="entry name" value="PX"/>
    <property type="match status" value="1"/>
</dbReference>
<comment type="caution">
    <text evidence="6">The sequence shown here is derived from an EMBL/GenBank/DDBJ whole genome shotgun (WGS) entry which is preliminary data.</text>
</comment>
<proteinExistence type="inferred from homology"/>
<dbReference type="SMART" id="SM00313">
    <property type="entry name" value="PXA"/>
    <property type="match status" value="1"/>
</dbReference>
<feature type="compositionally biased region" description="Polar residues" evidence="2">
    <location>
        <begin position="18"/>
        <end position="38"/>
    </location>
</feature>
<feature type="region of interest" description="Disordered" evidence="2">
    <location>
        <begin position="1"/>
        <end position="38"/>
    </location>
</feature>
<feature type="compositionally biased region" description="Basic and acidic residues" evidence="2">
    <location>
        <begin position="827"/>
        <end position="836"/>
    </location>
</feature>
<keyword evidence="7" id="KW-1185">Reference proteome</keyword>
<sequence length="1026" mass="112747">MGDDDACSESEHTEKQALDSSSGFRSGESNRAVDTSTERPLQSLTLTDRILHFLSNASNEALLATIVCLCIVILIIFGKFGLLLIGFLAGVASHASWEGTFSHSLNGGGLARQYTRRSELGIQVVNRLLEWRLRNNRENGGEEDNPASGKDGKLHMDLEYSTFRPATAIALNELTDAIIQNYVSYWYAPIMPSEASFPLSCRGLLTGFFISLSSHLTRKRPPDIFLQFVTNCSSMIVVFLNELSTALHGTDPNTLRPNETIQNYLKQFPESNLANVLAVDQQKKKLKMVADDILATFLDSKAYECLAVRLFLREISAGVILESTIESCSRPEFINSWIIYLLQEGEPDIMNAIDAGVEGAQNGQSITSTLLSTNESILSFVGDPPQDSQFSNTGTHLQNEPTGETTGERKQFSAYSVTEDVLARRDPQATDTEFEDFNSTTTEGVATPPSESGKALETEDRDTTHVQYHELAQVAFDSDSHARQEPNFTRFDQLLSSQSAPLVSESESESFVPTLCGASVLIDDGSGLGDKAIIRSKPSTDYSLQIEPVSSHHSGWMIFRRYTDFEQLHEALGRISRLNQISSFTNEHPDLPSWKGRTRQELRLGLEHYLRDALQHEPLAESERMRRFLDKDRGLGPIPGRGFAKSGFSFPRPSTLENVGKGMLEVLTSAPKGVAEGGKAVLEGVTGVFGNVGVSKKSSDMTVGRSESSQSIDTNGSNGSRAGYYRDSENTKAAGGSRFSRDLDRGAVEPEGQLNEDQSLRISQVESQTLKTTNHPALSDRDSRSGQPADSTDHGETGNRRPLNLTSNLGSDIKSDRTDVSISASAIDEKNNDPREQTSLSVDDSEETSSAPKLSTPPSSCPPISEEETQVAVELIFAVIQELYTLSSVWNIRRTLLNATKTYLLRPGNSNLEAIRVLLQETVIDANTSDDAIAEHIRKLRANSLPTEEELGSWDPPLNDAEKDRLRETARKLLMQRGLPQALRSVMGTVATREVLGRVFDCLQVDVVARGFVFAFLLQALRALIL</sequence>
<feature type="region of interest" description="Disordered" evidence="2">
    <location>
        <begin position="383"/>
        <end position="410"/>
    </location>
</feature>
<feature type="compositionally biased region" description="Polar residues" evidence="2">
    <location>
        <begin position="386"/>
        <end position="405"/>
    </location>
</feature>
<feature type="region of interest" description="Disordered" evidence="2">
    <location>
        <begin position="693"/>
        <end position="743"/>
    </location>
</feature>
<evidence type="ECO:0000256" key="2">
    <source>
        <dbReference type="SAM" id="MobiDB-lite"/>
    </source>
</evidence>
<dbReference type="CDD" id="cd06093">
    <property type="entry name" value="PX_domain"/>
    <property type="match status" value="1"/>
</dbReference>
<dbReference type="SUPFAM" id="SSF64268">
    <property type="entry name" value="PX domain"/>
    <property type="match status" value="1"/>
</dbReference>
<dbReference type="Gene3D" id="3.30.1520.10">
    <property type="entry name" value="Phox-like domain"/>
    <property type="match status" value="1"/>
</dbReference>
<feature type="compositionally biased region" description="Polar residues" evidence="2">
    <location>
        <begin position="767"/>
        <end position="776"/>
    </location>
</feature>
<dbReference type="OrthoDB" id="41200at2759"/>
<feature type="domain" description="PX" evidence="4">
    <location>
        <begin position="520"/>
        <end position="636"/>
    </location>
</feature>
<feature type="domain" description="PXA" evidence="5">
    <location>
        <begin position="164"/>
        <end position="346"/>
    </location>
</feature>
<dbReference type="SMART" id="SM00312">
    <property type="entry name" value="PX"/>
    <property type="match status" value="1"/>
</dbReference>
<feature type="compositionally biased region" description="Polar residues" evidence="2">
    <location>
        <begin position="705"/>
        <end position="720"/>
    </location>
</feature>
<dbReference type="AlphaFoldDB" id="A0A232M1L6"/>
<keyword evidence="3" id="KW-0812">Transmembrane</keyword>
<organism evidence="6 7">
    <name type="scientific">Elaphomyces granulatus</name>
    <dbReference type="NCBI Taxonomy" id="519963"/>
    <lineage>
        <taxon>Eukaryota</taxon>
        <taxon>Fungi</taxon>
        <taxon>Dikarya</taxon>
        <taxon>Ascomycota</taxon>
        <taxon>Pezizomycotina</taxon>
        <taxon>Eurotiomycetes</taxon>
        <taxon>Eurotiomycetidae</taxon>
        <taxon>Eurotiales</taxon>
        <taxon>Elaphomycetaceae</taxon>
        <taxon>Elaphomyces</taxon>
    </lineage>
</organism>
<dbReference type="InterPro" id="IPR036871">
    <property type="entry name" value="PX_dom_sf"/>
</dbReference>
<dbReference type="InterPro" id="IPR013937">
    <property type="entry name" value="Sorting_nexin_C"/>
</dbReference>
<dbReference type="GO" id="GO:0035091">
    <property type="term" value="F:phosphatidylinositol binding"/>
    <property type="evidence" value="ECO:0007669"/>
    <property type="project" value="InterPro"/>
</dbReference>
<dbReference type="EMBL" id="NPHW01003043">
    <property type="protein sequence ID" value="OXV10242.1"/>
    <property type="molecule type" value="Genomic_DNA"/>
</dbReference>
<feature type="transmembrane region" description="Helical" evidence="3">
    <location>
        <begin position="61"/>
        <end position="88"/>
    </location>
</feature>
<evidence type="ECO:0000256" key="1">
    <source>
        <dbReference type="ARBA" id="ARBA00010883"/>
    </source>
</evidence>